<evidence type="ECO:0000313" key="4">
    <source>
        <dbReference type="Proteomes" id="UP000001473"/>
    </source>
</evidence>
<dbReference type="Pfam" id="PF00903">
    <property type="entry name" value="Glyoxalase"/>
    <property type="match status" value="1"/>
</dbReference>
<dbReference type="EMBL" id="CP001620">
    <property type="protein sequence ID" value="ACR16859.1"/>
    <property type="molecule type" value="Genomic_DNA"/>
</dbReference>
<sequence>MPAFFASEGMPFWNELRTYDLERSSDFYRGLFGWEIDSADNSANSSGYYYARKQGMPIAGIIPVASDIGSTAQHQPNQWMLSFLTDDVRAVADRSREHGGTAGEPVDGPRGPMVAATDIVGAQLGFIHPASEPFIAGGEPGTPVWHELAAILPDGVSIDDVATYYTQVARWNTMRHGEGAHTVITAVSEGGAYAGVWFPGEQGAAELNASGSRWTTYFGVENIVDAAEYAQAHGGDIIVQPQNTEFGQIAILADPTGAALTVCEAPEHVEEPHEGDNIFG</sequence>
<dbReference type="PANTHER" id="PTHR33993:SF14">
    <property type="entry name" value="GB|AAF24581.1"/>
    <property type="match status" value="1"/>
</dbReference>
<gene>
    <name evidence="3" type="ordered locus">ckrop_0062</name>
</gene>
<dbReference type="OrthoDB" id="9793039at2"/>
<dbReference type="SUPFAM" id="SSF54593">
    <property type="entry name" value="Glyoxalase/Bleomycin resistance protein/Dihydroxybiphenyl dioxygenase"/>
    <property type="match status" value="2"/>
</dbReference>
<evidence type="ECO:0000256" key="1">
    <source>
        <dbReference type="SAM" id="MobiDB-lite"/>
    </source>
</evidence>
<dbReference type="KEGG" id="ckp:ckrop_0062"/>
<protein>
    <recommendedName>
        <fullName evidence="2">VOC domain-containing protein</fullName>
    </recommendedName>
</protein>
<dbReference type="PROSITE" id="PS51819">
    <property type="entry name" value="VOC"/>
    <property type="match status" value="1"/>
</dbReference>
<dbReference type="eggNOG" id="COG3324">
    <property type="taxonomic scope" value="Bacteria"/>
</dbReference>
<dbReference type="InterPro" id="IPR052164">
    <property type="entry name" value="Anthracycline_SecMetBiosynth"/>
</dbReference>
<dbReference type="InterPro" id="IPR004360">
    <property type="entry name" value="Glyas_Fos-R_dOase_dom"/>
</dbReference>
<dbReference type="InterPro" id="IPR037523">
    <property type="entry name" value="VOC_core"/>
</dbReference>
<proteinExistence type="predicted"/>
<dbReference type="Gene3D" id="3.10.180.10">
    <property type="entry name" value="2,3-Dihydroxybiphenyl 1,2-Dioxygenase, domain 1"/>
    <property type="match status" value="2"/>
</dbReference>
<dbReference type="HOGENOM" id="CLU_069623_0_1_11"/>
<dbReference type="InterPro" id="IPR029068">
    <property type="entry name" value="Glyas_Bleomycin-R_OHBP_Dase"/>
</dbReference>
<keyword evidence="4" id="KW-1185">Reference proteome</keyword>
<dbReference type="RefSeq" id="WP_012730747.1">
    <property type="nucleotide sequence ID" value="NC_012704.1"/>
</dbReference>
<reference evidence="3 4" key="1">
    <citation type="journal article" date="2008" name="J. Biotechnol.">
        <title>Ultrafast pyrosequencing of Corynebacterium kroppenstedtii DSM44385 revealed insights into the physiology of a lipophilic corynebacterium that lacks mycolic acids.</title>
        <authorList>
            <person name="Tauch A."/>
            <person name="Schneider J."/>
            <person name="Szczepanowski R."/>
            <person name="Tilker A."/>
            <person name="Viehoever P."/>
            <person name="Gartemann K.-H."/>
            <person name="Arnold W."/>
            <person name="Blom J."/>
            <person name="Brinkrolf K."/>
            <person name="Brune I."/>
            <person name="Goetker S."/>
            <person name="Weisshaar B."/>
            <person name="Goesmann A."/>
            <person name="Droege M."/>
            <person name="Puehler A."/>
        </authorList>
    </citation>
    <scope>NUCLEOTIDE SEQUENCE [LARGE SCALE GENOMIC DNA]</scope>
    <source>
        <strain evidence="4">DSM 44385 / JCM 11950 / CIP 105744 / CCUG 35717</strain>
    </source>
</reference>
<name>C4LLT3_CORK4</name>
<accession>C4LLT3</accession>
<organism evidence="3 4">
    <name type="scientific">Corynebacterium kroppenstedtii (strain DSM 44385 / JCM 11950 / CIP 105744 / CCUG 35717)</name>
    <dbReference type="NCBI Taxonomy" id="645127"/>
    <lineage>
        <taxon>Bacteria</taxon>
        <taxon>Bacillati</taxon>
        <taxon>Actinomycetota</taxon>
        <taxon>Actinomycetes</taxon>
        <taxon>Mycobacteriales</taxon>
        <taxon>Corynebacteriaceae</taxon>
        <taxon>Corynebacterium</taxon>
    </lineage>
</organism>
<feature type="region of interest" description="Disordered" evidence="1">
    <location>
        <begin position="93"/>
        <end position="112"/>
    </location>
</feature>
<evidence type="ECO:0000313" key="3">
    <source>
        <dbReference type="EMBL" id="ACR16859.1"/>
    </source>
</evidence>
<dbReference type="Proteomes" id="UP000001473">
    <property type="component" value="Chromosome"/>
</dbReference>
<dbReference type="PANTHER" id="PTHR33993">
    <property type="entry name" value="GLYOXALASE-RELATED"/>
    <property type="match status" value="1"/>
</dbReference>
<dbReference type="AlphaFoldDB" id="C4LLT3"/>
<dbReference type="STRING" id="645127.ckrop_0062"/>
<evidence type="ECO:0000259" key="2">
    <source>
        <dbReference type="PROSITE" id="PS51819"/>
    </source>
</evidence>
<feature type="domain" description="VOC" evidence="2">
    <location>
        <begin position="10"/>
        <end position="129"/>
    </location>
</feature>